<proteinExistence type="predicted"/>
<dbReference type="PATRIC" id="fig|251221.4.peg.398"/>
<dbReference type="Pfam" id="PF01479">
    <property type="entry name" value="S4"/>
    <property type="match status" value="1"/>
</dbReference>
<dbReference type="NCBIfam" id="TIGR03069">
    <property type="entry name" value="PS_II_S4"/>
    <property type="match status" value="1"/>
</dbReference>
<dbReference type="SMART" id="SM00363">
    <property type="entry name" value="S4"/>
    <property type="match status" value="1"/>
</dbReference>
<dbReference type="InterPro" id="IPR040591">
    <property type="entry name" value="RqcP2_RBD"/>
</dbReference>
<gene>
    <name evidence="3" type="ordered locus">gll0391</name>
</gene>
<reference evidence="3 4" key="2">
    <citation type="journal article" date="2003" name="DNA Res.">
        <title>Complete genome structure of Gloeobacter violaceus PCC 7421, a cyanobacterium that lacks thylakoids (supplement).</title>
        <authorList>
            <person name="Nakamura Y."/>
            <person name="Kaneko T."/>
            <person name="Sato S."/>
            <person name="Mimuro M."/>
            <person name="Miyashita H."/>
            <person name="Tsuchiya T."/>
            <person name="Sasamoto S."/>
            <person name="Watanabe A."/>
            <person name="Kawashima K."/>
            <person name="Kishida Y."/>
            <person name="Kiyokawa C."/>
            <person name="Kohara M."/>
            <person name="Matsumoto M."/>
            <person name="Matsuno A."/>
            <person name="Nakazaki N."/>
            <person name="Shimpo S."/>
            <person name="Takeuchi C."/>
            <person name="Yamada M."/>
            <person name="Tabata S."/>
        </authorList>
    </citation>
    <scope>NUCLEOTIDE SEQUENCE [LARGE SCALE GENOMIC DNA]</scope>
    <source>
        <strain evidence="4">ATCC 29082 / PCC 7421</strain>
    </source>
</reference>
<dbReference type="eggNOG" id="COG2302">
    <property type="taxonomic scope" value="Bacteria"/>
</dbReference>
<dbReference type="CDD" id="cd00165">
    <property type="entry name" value="S4"/>
    <property type="match status" value="1"/>
</dbReference>
<dbReference type="GO" id="GO:0003723">
    <property type="term" value="F:RNA binding"/>
    <property type="evidence" value="ECO:0007669"/>
    <property type="project" value="UniProtKB-KW"/>
</dbReference>
<evidence type="ECO:0000259" key="2">
    <source>
        <dbReference type="SMART" id="SM00363"/>
    </source>
</evidence>
<dbReference type="Gene3D" id="3.30.1370.160">
    <property type="match status" value="1"/>
</dbReference>
<dbReference type="RefSeq" id="WP_011140394.1">
    <property type="nucleotide sequence ID" value="NC_005125.1"/>
</dbReference>
<organism evidence="3 4">
    <name type="scientific">Gloeobacter violaceus (strain ATCC 29082 / PCC 7421)</name>
    <dbReference type="NCBI Taxonomy" id="251221"/>
    <lineage>
        <taxon>Bacteria</taxon>
        <taxon>Bacillati</taxon>
        <taxon>Cyanobacteriota</taxon>
        <taxon>Cyanophyceae</taxon>
        <taxon>Gloeobacterales</taxon>
        <taxon>Gloeobacteraceae</taxon>
        <taxon>Gloeobacter</taxon>
    </lineage>
</organism>
<dbReference type="InParanoid" id="Q7NNM0"/>
<dbReference type="InterPro" id="IPR012677">
    <property type="entry name" value="Nucleotide-bd_a/b_plait_sf"/>
</dbReference>
<dbReference type="InterPro" id="IPR017506">
    <property type="entry name" value="PSII_S4"/>
</dbReference>
<dbReference type="InterPro" id="IPR036986">
    <property type="entry name" value="S4_RNA-bd_sf"/>
</dbReference>
<evidence type="ECO:0000256" key="1">
    <source>
        <dbReference type="PROSITE-ProRule" id="PRU00182"/>
    </source>
</evidence>
<dbReference type="PROSITE" id="PS50889">
    <property type="entry name" value="S4"/>
    <property type="match status" value="1"/>
</dbReference>
<keyword evidence="4" id="KW-1185">Reference proteome</keyword>
<dbReference type="HOGENOM" id="CLU_075687_0_0_3"/>
<dbReference type="STRING" id="251221.gene:10757863"/>
<dbReference type="InterPro" id="IPR002942">
    <property type="entry name" value="S4_RNA-bd"/>
</dbReference>
<sequence length="262" mass="28728">MPSTLPREELLKRAEHRDALARVLDLAETALRDWSVVTSDFYSPPEVGECLDVFSRLVEVHAAAWGGYSQAERQRIAVSRDNIAIETAAIPLAAVDIRGNFLFDAASHRDFLGAILGTGIVRGKVGDILVLGDRGAQTLVAPELVPFLQTSLTSVRTVPVQVVPIGFEELRIRPPQTKEITSVEASLRIDAIGSAGFGLSRNKMVESIEAGEVTLNWKTVTQPSKNVQTGDRITLRGRGRLEVGPVDTTKKGRYRVQMIRYQ</sequence>
<dbReference type="Pfam" id="PF17774">
    <property type="entry name" value="YlmH_RBD"/>
    <property type="match status" value="1"/>
</dbReference>
<protein>
    <submittedName>
        <fullName evidence="3">Gll0391 protein</fullName>
    </submittedName>
</protein>
<dbReference type="OrthoDB" id="9812787at2"/>
<feature type="domain" description="RNA-binding S4" evidence="2">
    <location>
        <begin position="187"/>
        <end position="249"/>
    </location>
</feature>
<dbReference type="Proteomes" id="UP000000557">
    <property type="component" value="Chromosome"/>
</dbReference>
<dbReference type="SUPFAM" id="SSF55174">
    <property type="entry name" value="Alpha-L RNA-binding motif"/>
    <property type="match status" value="1"/>
</dbReference>
<evidence type="ECO:0000313" key="4">
    <source>
        <dbReference type="Proteomes" id="UP000000557"/>
    </source>
</evidence>
<accession>Q7NNM0</accession>
<reference evidence="3 4" key="1">
    <citation type="journal article" date="2003" name="DNA Res.">
        <title>Complete genome structure of Gloeobacter violaceus PCC 7421, a cyanobacterium that lacks thylakoids.</title>
        <authorList>
            <person name="Nakamura Y."/>
            <person name="Kaneko T."/>
            <person name="Sato S."/>
            <person name="Mimuro M."/>
            <person name="Miyashita H."/>
            <person name="Tsuchiya T."/>
            <person name="Sasamoto S."/>
            <person name="Watanabe A."/>
            <person name="Kawashima K."/>
            <person name="Kishida Y."/>
            <person name="Kiyokawa C."/>
            <person name="Kohara M."/>
            <person name="Matsumoto M."/>
            <person name="Matsuno A."/>
            <person name="Nakazaki N."/>
            <person name="Shimpo S."/>
            <person name="Takeuchi C."/>
            <person name="Yamada M."/>
            <person name="Tabata S."/>
        </authorList>
    </citation>
    <scope>NUCLEOTIDE SEQUENCE [LARGE SCALE GENOMIC DNA]</scope>
    <source>
        <strain evidence="4">ATCC 29082 / PCC 7421</strain>
    </source>
</reference>
<dbReference type="AlphaFoldDB" id="Q7NNM0"/>
<keyword evidence="1" id="KW-0694">RNA-binding</keyword>
<dbReference type="EMBL" id="BA000045">
    <property type="protein sequence ID" value="BAC88332.1"/>
    <property type="molecule type" value="Genomic_DNA"/>
</dbReference>
<dbReference type="Gene3D" id="3.30.70.330">
    <property type="match status" value="1"/>
</dbReference>
<dbReference type="EnsemblBacteria" id="BAC88332">
    <property type="protein sequence ID" value="BAC88332"/>
    <property type="gene ID" value="BAC88332"/>
</dbReference>
<dbReference type="KEGG" id="gvi:gll0391"/>
<name>Q7NNM0_GLOVI</name>
<dbReference type="PANTHER" id="PTHR13633">
    <property type="entry name" value="MITOCHONDRIAL TRANSCRIPTION RESCUE FACTOR 1"/>
    <property type="match status" value="1"/>
</dbReference>
<dbReference type="Gene3D" id="3.10.290.10">
    <property type="entry name" value="RNA-binding S4 domain"/>
    <property type="match status" value="1"/>
</dbReference>
<dbReference type="PANTHER" id="PTHR13633:SF3">
    <property type="entry name" value="MITOCHONDRIAL TRANSCRIPTION RESCUE FACTOR 1"/>
    <property type="match status" value="1"/>
</dbReference>
<evidence type="ECO:0000313" key="3">
    <source>
        <dbReference type="EMBL" id="BAC88332.1"/>
    </source>
</evidence>
<dbReference type="PhylomeDB" id="Q7NNM0"/>